<dbReference type="InterPro" id="IPR007487">
    <property type="entry name" value="ABC_transpt-TYRBP-like"/>
</dbReference>
<name>A0A810Q6X9_9FIRM</name>
<keyword evidence="1" id="KW-0732">Signal</keyword>
<evidence type="ECO:0000313" key="3">
    <source>
        <dbReference type="Proteomes" id="UP000679848"/>
    </source>
</evidence>
<sequence>MMKKKFLALLLSGVMALSLAACGGSQDDAVSDDNTDDTTADGKTYTVGIIQQQQHVALDAATEGFQDALKELLGDSVTFDPQNASGDSANCSTIVGGFVSAGVDLIMANGTTALQAAMAATEEIPILGTSITEYGVALGIDGFTGTTGTNISGTSDLAPLDQQAAMVQEWFPDAGTVGLLYCSAEPNSKYQVDTVQGYLEEMGYTCKQFSFSDSNDLSAVATTACAESDVLYVPTDNTAANNSELIGNISLDSGTPVIAGEEGICKGCGVATLTISYYDIGYKTGEMAYEILVNGANPAEMPIEYAPQFTAKYNPTMCEALGLTAPDGYEAVTE</sequence>
<dbReference type="InterPro" id="IPR028082">
    <property type="entry name" value="Peripla_BP_I"/>
</dbReference>
<feature type="signal peptide" evidence="1">
    <location>
        <begin position="1"/>
        <end position="20"/>
    </location>
</feature>
<organism evidence="2 3">
    <name type="scientific">Pusillibacter faecalis</name>
    <dbReference type="NCBI Taxonomy" id="2714358"/>
    <lineage>
        <taxon>Bacteria</taxon>
        <taxon>Bacillati</taxon>
        <taxon>Bacillota</taxon>
        <taxon>Clostridia</taxon>
        <taxon>Eubacteriales</taxon>
        <taxon>Oscillospiraceae</taxon>
        <taxon>Pusillibacter</taxon>
    </lineage>
</organism>
<dbReference type="AlphaFoldDB" id="A0A810Q6X9"/>
<dbReference type="PANTHER" id="PTHR35271">
    <property type="entry name" value="ABC TRANSPORTER, SUBSTRATE-BINDING LIPOPROTEIN-RELATED"/>
    <property type="match status" value="1"/>
</dbReference>
<evidence type="ECO:0000313" key="2">
    <source>
        <dbReference type="EMBL" id="BCK83880.1"/>
    </source>
</evidence>
<evidence type="ECO:0008006" key="4">
    <source>
        <dbReference type="Google" id="ProtNLM"/>
    </source>
</evidence>
<evidence type="ECO:0000256" key="1">
    <source>
        <dbReference type="SAM" id="SignalP"/>
    </source>
</evidence>
<proteinExistence type="predicted"/>
<protein>
    <recommendedName>
        <fullName evidence="4">ABC transporter substrate-binding protein</fullName>
    </recommendedName>
</protein>
<dbReference type="CDD" id="cd06325">
    <property type="entry name" value="PBP1_ABC_unchar_transporter"/>
    <property type="match status" value="1"/>
</dbReference>
<gene>
    <name evidence="2" type="ORF">MM59RIKEN_11990</name>
</gene>
<dbReference type="Pfam" id="PF04392">
    <property type="entry name" value="ABC_sub_bind"/>
    <property type="match status" value="1"/>
</dbReference>
<dbReference type="EMBL" id="AP023420">
    <property type="protein sequence ID" value="BCK83880.1"/>
    <property type="molecule type" value="Genomic_DNA"/>
</dbReference>
<accession>A0A810Q6X9</accession>
<dbReference type="PROSITE" id="PS51257">
    <property type="entry name" value="PROKAR_LIPOPROTEIN"/>
    <property type="match status" value="1"/>
</dbReference>
<dbReference type="SUPFAM" id="SSF53822">
    <property type="entry name" value="Periplasmic binding protein-like I"/>
    <property type="match status" value="1"/>
</dbReference>
<dbReference type="Proteomes" id="UP000679848">
    <property type="component" value="Chromosome"/>
</dbReference>
<keyword evidence="3" id="KW-1185">Reference proteome</keyword>
<dbReference type="PANTHER" id="PTHR35271:SF1">
    <property type="entry name" value="ABC TRANSPORTER, SUBSTRATE-BINDING LIPOPROTEIN"/>
    <property type="match status" value="1"/>
</dbReference>
<reference evidence="2" key="1">
    <citation type="submission" date="2020-09" db="EMBL/GenBank/DDBJ databases">
        <title>New species isolated from human feces.</title>
        <authorList>
            <person name="Kitahara M."/>
            <person name="Shigeno Y."/>
            <person name="Shime M."/>
            <person name="Matsumoto Y."/>
            <person name="Nakamura S."/>
            <person name="Motooka D."/>
            <person name="Fukuoka S."/>
            <person name="Nishikawa H."/>
            <person name="Benno Y."/>
        </authorList>
    </citation>
    <scope>NUCLEOTIDE SEQUENCE</scope>
    <source>
        <strain evidence="2">MM59</strain>
    </source>
</reference>
<dbReference type="KEGG" id="pfaa:MM59RIKEN_11990"/>
<dbReference type="Gene3D" id="3.40.50.2300">
    <property type="match status" value="2"/>
</dbReference>
<feature type="chain" id="PRO_5038800272" description="ABC transporter substrate-binding protein" evidence="1">
    <location>
        <begin position="21"/>
        <end position="334"/>
    </location>
</feature>